<gene>
    <name evidence="5" type="ordered locus">TASI_0157</name>
</gene>
<dbReference type="GO" id="GO:0003677">
    <property type="term" value="F:DNA binding"/>
    <property type="evidence" value="ECO:0007669"/>
    <property type="project" value="UniProtKB-KW"/>
</dbReference>
<dbReference type="STRING" id="1008459.TASI_0157"/>
<accession>G4QDD1</accession>
<organism evidence="5 6">
    <name type="scientific">Taylorella asinigenitalis (strain MCE3)</name>
    <dbReference type="NCBI Taxonomy" id="1008459"/>
    <lineage>
        <taxon>Bacteria</taxon>
        <taxon>Pseudomonadati</taxon>
        <taxon>Pseudomonadota</taxon>
        <taxon>Betaproteobacteria</taxon>
        <taxon>Burkholderiales</taxon>
        <taxon>Alcaligenaceae</taxon>
        <taxon>Taylorella</taxon>
    </lineage>
</organism>
<evidence type="ECO:0000313" key="5">
    <source>
        <dbReference type="EMBL" id="AEP35948.1"/>
    </source>
</evidence>
<sequence length="108" mass="12162">MKASNFDVDSILNALIQDDPELKNHKKELKASLIQCKNKVFARKTVIDKNRVSNIRKKVGLSQSQFANQIGVSTSTLKSWEQGQRNPSGCALKLLNLIEKRPEIIDDL</sequence>
<evidence type="ECO:0000256" key="1">
    <source>
        <dbReference type="ARBA" id="ARBA00023015"/>
    </source>
</evidence>
<dbReference type="HOGENOM" id="CLU_144725_3_0_4"/>
<dbReference type="Pfam" id="PF15731">
    <property type="entry name" value="MqsA_antitoxin"/>
    <property type="match status" value="1"/>
</dbReference>
<feature type="domain" description="HTH cro/C1-type" evidence="4">
    <location>
        <begin position="52"/>
        <end position="105"/>
    </location>
</feature>
<dbReference type="SUPFAM" id="SSF47413">
    <property type="entry name" value="lambda repressor-like DNA-binding domains"/>
    <property type="match status" value="1"/>
</dbReference>
<dbReference type="AlphaFoldDB" id="G4QDD1"/>
<dbReference type="PROSITE" id="PS50943">
    <property type="entry name" value="HTH_CROC1"/>
    <property type="match status" value="1"/>
</dbReference>
<name>G4QDD1_TAYAM</name>
<evidence type="ECO:0000313" key="6">
    <source>
        <dbReference type="Proteomes" id="UP000009284"/>
    </source>
</evidence>
<dbReference type="PANTHER" id="PTHR36511">
    <property type="entry name" value="MERR FAMILY BACTERIAL REGULATORY PROTEIN"/>
    <property type="match status" value="1"/>
</dbReference>
<evidence type="ECO:0000256" key="2">
    <source>
        <dbReference type="ARBA" id="ARBA00023125"/>
    </source>
</evidence>
<dbReference type="OrthoDB" id="9799384at2"/>
<proteinExistence type="predicted"/>
<evidence type="ECO:0000256" key="3">
    <source>
        <dbReference type="ARBA" id="ARBA00023163"/>
    </source>
</evidence>
<dbReference type="Proteomes" id="UP000009284">
    <property type="component" value="Chromosome"/>
</dbReference>
<evidence type="ECO:0000259" key="4">
    <source>
        <dbReference type="PROSITE" id="PS50943"/>
    </source>
</evidence>
<dbReference type="InterPro" id="IPR010982">
    <property type="entry name" value="Lambda_DNA-bd_dom_sf"/>
</dbReference>
<dbReference type="PANTHER" id="PTHR36511:SF4">
    <property type="entry name" value="ANTITOXIN MQSA"/>
    <property type="match status" value="1"/>
</dbReference>
<dbReference type="InterPro" id="IPR001387">
    <property type="entry name" value="Cro/C1-type_HTH"/>
</dbReference>
<reference evidence="5 6" key="2">
    <citation type="journal article" date="2012" name="PLoS ONE">
        <title>Genomic characterization of the taylorella genus.</title>
        <authorList>
            <person name="Hebert L."/>
            <person name="Moumen B."/>
            <person name="Pons N."/>
            <person name="Duquesne F."/>
            <person name="Breuil M.F."/>
            <person name="Goux D."/>
            <person name="Batto J.M."/>
            <person name="Laugier C."/>
            <person name="Renault P."/>
            <person name="Petry S."/>
        </authorList>
    </citation>
    <scope>NUCLEOTIDE SEQUENCE [LARGE SCALE GENOMIC DNA]</scope>
    <source>
        <strain evidence="5 6">MCE3</strain>
    </source>
</reference>
<dbReference type="SMART" id="SM00530">
    <property type="entry name" value="HTH_XRE"/>
    <property type="match status" value="1"/>
</dbReference>
<dbReference type="KEGG" id="tas:TASI_0157"/>
<dbReference type="RefSeq" id="WP_014110847.1">
    <property type="nucleotide sequence ID" value="NC_016043.1"/>
</dbReference>
<reference key="1">
    <citation type="submission" date="2011-09" db="EMBL/GenBank/DDBJ databases">
        <title>Genomic characterization of the Taylorella genus.</title>
        <authorList>
            <person name="Hebert L."/>
            <person name="Moumen B."/>
            <person name="Pons N."/>
            <person name="Duquesne F."/>
            <person name="Breuil M.-F."/>
            <person name="Goux D."/>
            <person name="Batto J.-M."/>
            <person name="Renault P."/>
            <person name="Laugier C."/>
            <person name="Petry S."/>
        </authorList>
    </citation>
    <scope>NUCLEOTIDE SEQUENCE</scope>
    <source>
        <strain>MCE3</strain>
    </source>
</reference>
<keyword evidence="1" id="KW-0805">Transcription regulation</keyword>
<dbReference type="EMBL" id="CP003059">
    <property type="protein sequence ID" value="AEP35948.1"/>
    <property type="molecule type" value="Genomic_DNA"/>
</dbReference>
<dbReference type="Gene3D" id="1.10.260.40">
    <property type="entry name" value="lambda repressor-like DNA-binding domains"/>
    <property type="match status" value="1"/>
</dbReference>
<keyword evidence="6" id="KW-1185">Reference proteome</keyword>
<dbReference type="InterPro" id="IPR052359">
    <property type="entry name" value="HTH-type_reg/antitoxin"/>
</dbReference>
<dbReference type="InterPro" id="IPR032758">
    <property type="entry name" value="MqsA/HigA-2"/>
</dbReference>
<protein>
    <submittedName>
        <fullName evidence="5">Helix-turn-helix domain protein</fullName>
    </submittedName>
</protein>
<dbReference type="eggNOG" id="COG2944">
    <property type="taxonomic scope" value="Bacteria"/>
</dbReference>
<keyword evidence="2" id="KW-0238">DNA-binding</keyword>
<dbReference type="CDD" id="cd00093">
    <property type="entry name" value="HTH_XRE"/>
    <property type="match status" value="1"/>
</dbReference>
<keyword evidence="3" id="KW-0804">Transcription</keyword>